<dbReference type="SUPFAM" id="SSF51261">
    <property type="entry name" value="Duplicated hybrid motif"/>
    <property type="match status" value="1"/>
</dbReference>
<dbReference type="PANTHER" id="PTHR21666:SF289">
    <property type="entry name" value="L-ALA--D-GLU ENDOPEPTIDASE"/>
    <property type="match status" value="1"/>
</dbReference>
<feature type="region of interest" description="Disordered" evidence="2">
    <location>
        <begin position="1"/>
        <end position="28"/>
    </location>
</feature>
<name>A0A0M6Y0K2_9HYPH</name>
<feature type="transmembrane region" description="Helical" evidence="3">
    <location>
        <begin position="37"/>
        <end position="62"/>
    </location>
</feature>
<feature type="compositionally biased region" description="Polar residues" evidence="2">
    <location>
        <begin position="1"/>
        <end position="13"/>
    </location>
</feature>
<dbReference type="InterPro" id="IPR016047">
    <property type="entry name" value="M23ase_b-sheet_dom"/>
</dbReference>
<dbReference type="InterPro" id="IPR011055">
    <property type="entry name" value="Dup_hybrid_motif"/>
</dbReference>
<reference evidence="6" key="1">
    <citation type="submission" date="2015-07" db="EMBL/GenBank/DDBJ databases">
        <authorList>
            <person name="Rodrigo-Torres Lidia"/>
            <person name="Arahal R.David."/>
        </authorList>
    </citation>
    <scope>NUCLEOTIDE SEQUENCE [LARGE SCALE GENOMIC DNA]</scope>
    <source>
        <strain evidence="6">CECT 4801</strain>
    </source>
</reference>
<dbReference type="CDD" id="cd12797">
    <property type="entry name" value="M23_peptidase"/>
    <property type="match status" value="1"/>
</dbReference>
<dbReference type="EMBL" id="CXST01000001">
    <property type="protein sequence ID" value="CTQ42530.1"/>
    <property type="molecule type" value="Genomic_DNA"/>
</dbReference>
<dbReference type="RefSeq" id="WP_022998406.1">
    <property type="nucleotide sequence ID" value="NZ_CP045631.1"/>
</dbReference>
<keyword evidence="3" id="KW-0472">Membrane</keyword>
<dbReference type="Proteomes" id="UP000048926">
    <property type="component" value="Unassembled WGS sequence"/>
</dbReference>
<feature type="region of interest" description="Disordered" evidence="2">
    <location>
        <begin position="143"/>
        <end position="174"/>
    </location>
</feature>
<dbReference type="Gene3D" id="2.70.70.10">
    <property type="entry name" value="Glucose Permease (Domain IIA)"/>
    <property type="match status" value="1"/>
</dbReference>
<dbReference type="GO" id="GO:0004222">
    <property type="term" value="F:metalloendopeptidase activity"/>
    <property type="evidence" value="ECO:0007669"/>
    <property type="project" value="TreeGrafter"/>
</dbReference>
<dbReference type="EC" id="3.4.24.75" evidence="5"/>
<evidence type="ECO:0000256" key="1">
    <source>
        <dbReference type="ARBA" id="ARBA00022729"/>
    </source>
</evidence>
<dbReference type="FunFam" id="2.70.70.10:FF:000006">
    <property type="entry name" value="M23 family peptidase"/>
    <property type="match status" value="1"/>
</dbReference>
<accession>A0A0M6Y0K2</accession>
<gene>
    <name evidence="5" type="primary">lytM</name>
    <name evidence="5" type="ORF">LAL4801_00961</name>
</gene>
<evidence type="ECO:0000259" key="4">
    <source>
        <dbReference type="Pfam" id="PF01551"/>
    </source>
</evidence>
<dbReference type="STRING" id="187304.B0E33_25350"/>
<proteinExistence type="predicted"/>
<keyword evidence="3" id="KW-0812">Transmembrane</keyword>
<sequence>MQQRQESTRTYQAPRTEPHHPVLEKGEKTTTYSVRPVHLICGAIGCVTATLAVAGTIGYYALRSDMMAEASAERTELVLEYQDHIDRLRTEIANLTSRQMVDRETVEIQVMDVLRRQQDLNQRHAIVADLVARAESVGIYLSNDKPLPPEKPSLDERNLASLDGSDKSAIGGESELIEEPVKALGLRDGSTRSFDPLAILQQPATDTATPDTDVKKNSEKQAALDAVKADISMMDEESTAAVDAITIATEGRIEDILRITRSITPGLNATLREKTSLGGPFQPINDENFPDRLDRANTALDTLRRVKFTALRLPIKRPVRNGSVSSTYGPRVDPFLGRLAMHTGIDFKAPYGARVFATAPGTVISAGRNGGYGKMVEIRHANGFVTRYAHMSRIQVSEGDHVLAGDLVGNVGSTGRSTGPHLHYEIRRHDKPGNPAAFLAAGDRFSALDL</sequence>
<keyword evidence="1" id="KW-0732">Signal</keyword>
<keyword evidence="6" id="KW-1185">Reference proteome</keyword>
<evidence type="ECO:0000256" key="2">
    <source>
        <dbReference type="SAM" id="MobiDB-lite"/>
    </source>
</evidence>
<feature type="compositionally biased region" description="Basic and acidic residues" evidence="2">
    <location>
        <begin position="16"/>
        <end position="28"/>
    </location>
</feature>
<keyword evidence="3" id="KW-1133">Transmembrane helix</keyword>
<dbReference type="Pfam" id="PF01551">
    <property type="entry name" value="Peptidase_M23"/>
    <property type="match status" value="1"/>
</dbReference>
<evidence type="ECO:0000313" key="6">
    <source>
        <dbReference type="Proteomes" id="UP000048926"/>
    </source>
</evidence>
<evidence type="ECO:0000256" key="3">
    <source>
        <dbReference type="SAM" id="Phobius"/>
    </source>
</evidence>
<dbReference type="InterPro" id="IPR050570">
    <property type="entry name" value="Cell_wall_metabolism_enzyme"/>
</dbReference>
<feature type="domain" description="M23ase beta-sheet core" evidence="4">
    <location>
        <begin position="341"/>
        <end position="435"/>
    </location>
</feature>
<dbReference type="OrthoDB" id="9805070at2"/>
<protein>
    <submittedName>
        <fullName evidence="5">Glycyl-glycine endopeptidase LytM</fullName>
        <ecNumber evidence="5">3.4.24.75</ecNumber>
    </submittedName>
</protein>
<dbReference type="PANTHER" id="PTHR21666">
    <property type="entry name" value="PEPTIDASE-RELATED"/>
    <property type="match status" value="1"/>
</dbReference>
<organism evidence="5 6">
    <name type="scientific">Roseibium aggregatum</name>
    <dbReference type="NCBI Taxonomy" id="187304"/>
    <lineage>
        <taxon>Bacteria</taxon>
        <taxon>Pseudomonadati</taxon>
        <taxon>Pseudomonadota</taxon>
        <taxon>Alphaproteobacteria</taxon>
        <taxon>Hyphomicrobiales</taxon>
        <taxon>Stappiaceae</taxon>
        <taxon>Roseibium</taxon>
    </lineage>
</organism>
<keyword evidence="5" id="KW-0378">Hydrolase</keyword>
<evidence type="ECO:0000313" key="5">
    <source>
        <dbReference type="EMBL" id="CTQ42530.1"/>
    </source>
</evidence>
<dbReference type="AlphaFoldDB" id="A0A0M6Y0K2"/>